<name>A0A811K5G2_BURXY</name>
<feature type="coiled-coil region" evidence="1">
    <location>
        <begin position="1484"/>
        <end position="1682"/>
    </location>
</feature>
<feature type="region of interest" description="Disordered" evidence="2">
    <location>
        <begin position="921"/>
        <end position="941"/>
    </location>
</feature>
<dbReference type="PANTHER" id="PTHR43941">
    <property type="entry name" value="STRUCTURAL MAINTENANCE OF CHROMOSOMES PROTEIN 2"/>
    <property type="match status" value="1"/>
</dbReference>
<evidence type="ECO:0000256" key="1">
    <source>
        <dbReference type="SAM" id="Coils"/>
    </source>
</evidence>
<feature type="compositionally biased region" description="Polar residues" evidence="2">
    <location>
        <begin position="1843"/>
        <end position="1869"/>
    </location>
</feature>
<feature type="coiled-coil region" evidence="1">
    <location>
        <begin position="1269"/>
        <end position="1443"/>
    </location>
</feature>
<feature type="region of interest" description="Disordered" evidence="2">
    <location>
        <begin position="1230"/>
        <end position="1257"/>
    </location>
</feature>
<comment type="caution">
    <text evidence="3">The sequence shown here is derived from an EMBL/GenBank/DDBJ whole genome shotgun (WGS) entry which is preliminary data.</text>
</comment>
<reference evidence="3" key="1">
    <citation type="submission" date="2020-09" db="EMBL/GenBank/DDBJ databases">
        <authorList>
            <person name="Kikuchi T."/>
        </authorList>
    </citation>
    <scope>NUCLEOTIDE SEQUENCE</scope>
    <source>
        <strain evidence="3">Ka4C1</strain>
    </source>
</reference>
<dbReference type="GO" id="GO:0000796">
    <property type="term" value="C:condensin complex"/>
    <property type="evidence" value="ECO:0007669"/>
    <property type="project" value="TreeGrafter"/>
</dbReference>
<protein>
    <submittedName>
        <fullName evidence="3">(pine wood nematode) hypothetical protein</fullName>
    </submittedName>
</protein>
<dbReference type="EMBL" id="CAJFCV020000001">
    <property type="protein sequence ID" value="CAG9087491.1"/>
    <property type="molecule type" value="Genomic_DNA"/>
</dbReference>
<feature type="compositionally biased region" description="Polar residues" evidence="2">
    <location>
        <begin position="931"/>
        <end position="941"/>
    </location>
</feature>
<feature type="region of interest" description="Disordered" evidence="2">
    <location>
        <begin position="1812"/>
        <end position="1875"/>
    </location>
</feature>
<feature type="coiled-coil region" evidence="1">
    <location>
        <begin position="310"/>
        <end position="425"/>
    </location>
</feature>
<dbReference type="GO" id="GO:0003682">
    <property type="term" value="F:chromatin binding"/>
    <property type="evidence" value="ECO:0007669"/>
    <property type="project" value="TreeGrafter"/>
</dbReference>
<feature type="coiled-coil region" evidence="1">
    <location>
        <begin position="123"/>
        <end position="196"/>
    </location>
</feature>
<dbReference type="PANTHER" id="PTHR43941:SF1">
    <property type="entry name" value="STRUCTURAL MAINTENANCE OF CHROMOSOMES PROTEIN 2"/>
    <property type="match status" value="1"/>
</dbReference>
<dbReference type="GO" id="GO:0000785">
    <property type="term" value="C:chromatin"/>
    <property type="evidence" value="ECO:0007669"/>
    <property type="project" value="TreeGrafter"/>
</dbReference>
<dbReference type="Proteomes" id="UP000659654">
    <property type="component" value="Unassembled WGS sequence"/>
</dbReference>
<keyword evidence="4" id="KW-1185">Reference proteome</keyword>
<keyword evidence="1" id="KW-0175">Coiled coil</keyword>
<gene>
    <name evidence="3" type="ORF">BXYJ_LOCUS2222</name>
</gene>
<feature type="compositionally biased region" description="Basic and acidic residues" evidence="2">
    <location>
        <begin position="921"/>
        <end position="930"/>
    </location>
</feature>
<evidence type="ECO:0000313" key="4">
    <source>
        <dbReference type="Proteomes" id="UP000659654"/>
    </source>
</evidence>
<dbReference type="EMBL" id="CAJFDI010000001">
    <property type="protein sequence ID" value="CAD5211025.1"/>
    <property type="molecule type" value="Genomic_DNA"/>
</dbReference>
<feature type="region of interest" description="Disordered" evidence="2">
    <location>
        <begin position="15"/>
        <end position="35"/>
    </location>
</feature>
<accession>A0A811K5G2</accession>
<dbReference type="GO" id="GO:0007076">
    <property type="term" value="P:mitotic chromosome condensation"/>
    <property type="evidence" value="ECO:0007669"/>
    <property type="project" value="TreeGrafter"/>
</dbReference>
<dbReference type="OrthoDB" id="3549872at2759"/>
<dbReference type="GO" id="GO:0000793">
    <property type="term" value="C:condensed chromosome"/>
    <property type="evidence" value="ECO:0007669"/>
    <property type="project" value="TreeGrafter"/>
</dbReference>
<feature type="coiled-coil region" evidence="1">
    <location>
        <begin position="459"/>
        <end position="563"/>
    </location>
</feature>
<dbReference type="SUPFAM" id="SSF57997">
    <property type="entry name" value="Tropomyosin"/>
    <property type="match status" value="1"/>
</dbReference>
<dbReference type="Proteomes" id="UP000582659">
    <property type="component" value="Unassembled WGS sequence"/>
</dbReference>
<feature type="compositionally biased region" description="Polar residues" evidence="2">
    <location>
        <begin position="1820"/>
        <end position="1829"/>
    </location>
</feature>
<sequence>MIEWVQDKLRNLRQHEAESLSELTSPKSGTGRRHRSLEALDRIEEISFSRPSTSGVQRPATAGHRRVEMEEDLEELDPHGRLPIYYGRTYRGINEDLRRQFEKDDAAREKLVESMSSMMSQQLWSVLNANTNLQQQLKEVQNNCSRLQAEKIGLEDKKRHLEHENQVQLQAWNLKLRELRFEVQSIQKMMKTLNDDALRFKSNPALPFMFEGIKTMIEGFVNQRTSQIFDAEQVRAEVLKQYEMVMQKNSELENEKLDGHRRNLSLESQLKHISEQKERVDDAIRRIIKLPNIGNSVSGDDVDSNPHDVVRAVRTTLNRLEDQLETVETRAGSEKRRADGLESQLKTALADKKSIEKQLQTEQQTKTRLESDLSEKEKLLKKLKERVNSLEIDKEGLRFTISDLNKKLEEERGSFQRQMTEQRRRLETEWNSRQNKITDEIGEIEKRADERVNTQRQITEETRAELQKVQLQLVDANVEVNALKREIQQLQTDLSNAKKVQKTHEERINSLKEELETKEITIAALDRELNEQNEMIKKQEEHIDQLSRENANFQAEKLESNETITRLRTEILETKTLSDQEVSTYKAKALESTENAKKVSQLEKELKKSKAEAEMFSGQYEKITTRLEVIETENTQKSTELWNNQLALQDLEQRFQDIWVENESLRSENRSTLAMLNEEQMRNKAYNKRIVEVETELSRQNMDFDAFHKNEIELKSQLRELAGQRDALAEELEEQRNQFLNAKSQLQKQLEKARTDVSEDSEKKIIDLQTKLDSLQNLKERLCIDLNETSLQLKQAKETIHEKDLHISEISSGFNFQFNQLKSKNSELKKDVNDLTQALDHERADHDEKLARLRREHDQNVQELYEKLRRSDENRERAEENANDLRERLLDVEARNKKAAELVLELRKQLDELNEEKESLSARLSEEENSFRNQLSDVSSKNKTLETRLYDSEHRVQDLEKALEASESKYSRQTEKNSLLELRYDQLEKEILRVREENNRMEERLKDSYNQLSELGKLKEKLQNEVNEKTKEINSVVDELSLSKRDLKSLNVRIDELNRVSEQQKQAYNNVVQEKHTIERQLVETRSELTSISTTIREVETSSANQSELLKEAQERAEFLERECDKRTKELEEICVKIEKTEKEMVQKTSLIKRLESEIKAKNEEHRIATKELEVFKSETKKDNQKLENAERENHQLKGDLNVLKGKLNELQDNWTDLERYARRVGSLAAHTSHRSRSPSPHHADSTIISSDLEVEERPIDSRSTSMLLMNAREIIEILEETRITVEQKLKHNGEERNQLELRIAKQEAELKQIKMELERREMDGKSKIQETESALEELSSLRMRLISLQASQKQHENDLKNKENEAAHLKNQFLSSEMARKEATGRLNAAFDELDRLKKLVFECEVREGRLKETIQKLQDRVDTAESSQNRLRQVVEDSQRENQRLVDLNKLPPATHIPAIQHSWPAYHTTEKKYILVEKYLQETLVEQSQTVEKEAQEIRERLQSQQHELNKISNEYNEMKEDYRSMERENKRMIQKLNDSKRIDDNVKVLKIDNERLITDLKRMDENSDRLRRELDDAQQRLKRSEIRYNELFNQLKQEKNDNQNLVNRINYFEKKERELQHEVNDLRAQNDRLLVEKVDQQRDLEETRKKRHEIQVELSEYKNQMHRNQLELDALTQSKKLIHEELRRKEAALREVLAEKGQIGQALNQQEREMSKWKQTCESLERRMNELLDDNTKKVQARRKDEQERQIQRAVKAKEEQLLKQHDRTIQGLLQRCKELEKYSEDVKSELENVRSERSQLMIRLQRLQHEPSLSRAESNTSLTRGSPPDQREMVVRRTFTSTRSATVTRNQSEASQNLQLTPVTRQKKYF</sequence>
<evidence type="ECO:0000256" key="2">
    <source>
        <dbReference type="SAM" id="MobiDB-lite"/>
    </source>
</evidence>
<organism evidence="3 4">
    <name type="scientific">Bursaphelenchus xylophilus</name>
    <name type="common">Pinewood nematode worm</name>
    <name type="synonym">Aphelenchoides xylophilus</name>
    <dbReference type="NCBI Taxonomy" id="6326"/>
    <lineage>
        <taxon>Eukaryota</taxon>
        <taxon>Metazoa</taxon>
        <taxon>Ecdysozoa</taxon>
        <taxon>Nematoda</taxon>
        <taxon>Chromadorea</taxon>
        <taxon>Rhabditida</taxon>
        <taxon>Tylenchina</taxon>
        <taxon>Tylenchomorpha</taxon>
        <taxon>Aphelenchoidea</taxon>
        <taxon>Aphelenchoididae</taxon>
        <taxon>Bursaphelenchus</taxon>
    </lineage>
</organism>
<evidence type="ECO:0000313" key="3">
    <source>
        <dbReference type="EMBL" id="CAD5211025.1"/>
    </source>
</evidence>
<dbReference type="SMR" id="A0A811K5G2"/>
<feature type="coiled-coil region" evidence="1">
    <location>
        <begin position="592"/>
        <end position="619"/>
    </location>
</feature>
<proteinExistence type="predicted"/>